<keyword evidence="1 6" id="KW-0808">Transferase</keyword>
<dbReference type="InterPro" id="IPR036265">
    <property type="entry name" value="HIT-like_sf"/>
</dbReference>
<dbReference type="PIRSF" id="PIRSF000808">
    <property type="entry name" value="GalT"/>
    <property type="match status" value="1"/>
</dbReference>
<dbReference type="Gene3D" id="3.30.428.10">
    <property type="entry name" value="HIT-like"/>
    <property type="match status" value="2"/>
</dbReference>
<dbReference type="Proteomes" id="UP000009375">
    <property type="component" value="Unassembled WGS sequence"/>
</dbReference>
<protein>
    <submittedName>
        <fullName evidence="6">Galactose-1-phosphate uridylyltransferase</fullName>
    </submittedName>
</protein>
<evidence type="ECO:0000256" key="2">
    <source>
        <dbReference type="ARBA" id="ARBA00022695"/>
    </source>
</evidence>
<proteinExistence type="predicted"/>
<feature type="active site" description="Tele-UMP-histidine intermediate" evidence="4">
    <location>
        <position position="162"/>
    </location>
</feature>
<dbReference type="InterPro" id="IPR053177">
    <property type="entry name" value="ADP-glucose_phosphorylase"/>
</dbReference>
<dbReference type="InterPro" id="IPR001937">
    <property type="entry name" value="GalP_UDPtransf1"/>
</dbReference>
<accession>D2EFH0</accession>
<dbReference type="GO" id="GO:0006012">
    <property type="term" value="P:galactose metabolic process"/>
    <property type="evidence" value="ECO:0007669"/>
    <property type="project" value="InterPro"/>
</dbReference>
<dbReference type="SUPFAM" id="SSF54197">
    <property type="entry name" value="HIT-like"/>
    <property type="match status" value="2"/>
</dbReference>
<evidence type="ECO:0000313" key="7">
    <source>
        <dbReference type="Proteomes" id="UP000009375"/>
    </source>
</evidence>
<keyword evidence="2 6" id="KW-0548">Nucleotidyltransferase</keyword>
<reference evidence="6 7" key="1">
    <citation type="journal article" date="2010" name="Proc. Natl. Acad. Sci. U.S.A.">
        <title>Enigmatic, ultrasmall, uncultivated Archaea.</title>
        <authorList>
            <person name="Baker B.J."/>
            <person name="Comolli L.R."/>
            <person name="Dick G.J."/>
            <person name="Hauser L.J."/>
            <person name="Hyatt D."/>
            <person name="Dill B.D."/>
            <person name="Land M.L."/>
            <person name="Verberkmoes N.C."/>
            <person name="Hettich R.L."/>
            <person name="Banfield J.F."/>
        </authorList>
    </citation>
    <scope>NUCLEOTIDE SEQUENCE [LARGE SCALE GENOMIC DNA]</scope>
</reference>
<name>D2EFH0_PARA4</name>
<evidence type="ECO:0000313" key="6">
    <source>
        <dbReference type="EMBL" id="EEZ92867.1"/>
    </source>
</evidence>
<evidence type="ECO:0000256" key="3">
    <source>
        <dbReference type="ARBA" id="ARBA00023277"/>
    </source>
</evidence>
<gene>
    <name evidence="6" type="ORF">BJBARM4_0488</name>
</gene>
<dbReference type="EMBL" id="GG730046">
    <property type="protein sequence ID" value="EEZ92867.1"/>
    <property type="molecule type" value="Genomic_DNA"/>
</dbReference>
<dbReference type="Pfam" id="PF01087">
    <property type="entry name" value="GalP_UDP_transf"/>
    <property type="match status" value="1"/>
</dbReference>
<dbReference type="GO" id="GO:0008108">
    <property type="term" value="F:UDP-glucose:hexose-1-phosphate uridylyltransferase activity"/>
    <property type="evidence" value="ECO:0007669"/>
    <property type="project" value="InterPro"/>
</dbReference>
<dbReference type="InterPro" id="IPR005849">
    <property type="entry name" value="GalP_Utransf_N"/>
</dbReference>
<evidence type="ECO:0000259" key="5">
    <source>
        <dbReference type="Pfam" id="PF01087"/>
    </source>
</evidence>
<evidence type="ECO:0000256" key="4">
    <source>
        <dbReference type="PIRSR" id="PIRSR000808-1"/>
    </source>
</evidence>
<dbReference type="AlphaFoldDB" id="D2EFH0"/>
<sequence length="317" mass="37087">MSEIPFKGEIRRDYITGTDVIFTFSRDKRPRDFKNEEILYGNAESCPFEYGKESLNTTIKFIGDPWKLRLMYNKYPIVNEETTPSEKEDFFTKYANYGHSYVIIDSPNHLQKFYKIEDDILESWLKLLIEAENLAYSDKKIKHVYTFRNNGSISGGSLYHPHTQVIGFTFVPPIIKQELEIIKNNNKKCVIEDAIQKETKRTLMEDKNAIAIAPYGSRFRGLSIIVPKRHIDYVGKLNDYEIKSIIKLIKTILEKNQKIFGSHSYNLVFHELKDDKDLHFYIEIAPRFSSFGAMELSGIYINSLRPEEYVELFNKTN</sequence>
<keyword evidence="3" id="KW-0119">Carbohydrate metabolism</keyword>
<dbReference type="PANTHER" id="PTHR42763">
    <property type="entry name" value="ADP-GLUCOSE PHOSPHORYLASE"/>
    <property type="match status" value="1"/>
</dbReference>
<feature type="domain" description="Galactose-1-phosphate uridyl transferase N-terminal" evidence="5">
    <location>
        <begin position="81"/>
        <end position="172"/>
    </location>
</feature>
<organism evidence="6 7">
    <name type="scientific">Candidatus Parvarchaeum acidiphilum ARMAN-4</name>
    <dbReference type="NCBI Taxonomy" id="662760"/>
    <lineage>
        <taxon>Archaea</taxon>
        <taxon>Candidatus Parvarchaeota</taxon>
        <taxon>Candidatus Parvarchaeum</taxon>
    </lineage>
</organism>
<dbReference type="GO" id="GO:0008270">
    <property type="term" value="F:zinc ion binding"/>
    <property type="evidence" value="ECO:0007669"/>
    <property type="project" value="InterPro"/>
</dbReference>
<dbReference type="PANTHER" id="PTHR42763:SF2">
    <property type="entry name" value="ADP-GLUCOSE PHOSPHORYLASE"/>
    <property type="match status" value="1"/>
</dbReference>
<evidence type="ECO:0000256" key="1">
    <source>
        <dbReference type="ARBA" id="ARBA00022679"/>
    </source>
</evidence>